<keyword evidence="5" id="KW-1003">Cell membrane</keyword>
<protein>
    <recommendedName>
        <fullName evidence="4">Moesin/ezrin/radixin homolog 1</fullName>
    </recommendedName>
</protein>
<evidence type="ECO:0000256" key="2">
    <source>
        <dbReference type="ARBA" id="ARBA00004202"/>
    </source>
</evidence>
<dbReference type="PANTHER" id="PTHR23281">
    <property type="entry name" value="MERLIN/MOESIN/EZRIN/RADIXIN"/>
    <property type="match status" value="1"/>
</dbReference>
<dbReference type="SUPFAM" id="SSF50729">
    <property type="entry name" value="PH domain-like"/>
    <property type="match status" value="1"/>
</dbReference>
<dbReference type="SUPFAM" id="SSF54236">
    <property type="entry name" value="Ubiquitin-like"/>
    <property type="match status" value="1"/>
</dbReference>
<dbReference type="InterPro" id="IPR011174">
    <property type="entry name" value="ERM"/>
</dbReference>
<dbReference type="Gene3D" id="1.20.80.10">
    <property type="match status" value="1"/>
</dbReference>
<dbReference type="Gene3D" id="1.20.5.450">
    <property type="match status" value="1"/>
</dbReference>
<dbReference type="SUPFAM" id="SSF47031">
    <property type="entry name" value="Second domain of FERM"/>
    <property type="match status" value="1"/>
</dbReference>
<dbReference type="InterPro" id="IPR019749">
    <property type="entry name" value="Band_41_domain"/>
</dbReference>
<dbReference type="GO" id="GO:0003779">
    <property type="term" value="F:actin binding"/>
    <property type="evidence" value="ECO:0007669"/>
    <property type="project" value="InterPro"/>
</dbReference>
<dbReference type="SMART" id="SM00295">
    <property type="entry name" value="B41"/>
    <property type="match status" value="1"/>
</dbReference>
<dbReference type="FunFam" id="1.20.80.10:FF:000002">
    <property type="entry name" value="radixin isoform X1"/>
    <property type="match status" value="1"/>
</dbReference>
<dbReference type="InterPro" id="IPR041789">
    <property type="entry name" value="ERM_FERM_C"/>
</dbReference>
<dbReference type="InterPro" id="IPR019748">
    <property type="entry name" value="FERM_central"/>
</dbReference>
<dbReference type="PROSITE" id="PS00661">
    <property type="entry name" value="FERM_2"/>
    <property type="match status" value="1"/>
</dbReference>
<feature type="domain" description="FERM" evidence="9">
    <location>
        <begin position="20"/>
        <end position="313"/>
    </location>
</feature>
<feature type="coiled-coil region" evidence="8">
    <location>
        <begin position="322"/>
        <end position="473"/>
    </location>
</feature>
<evidence type="ECO:0000256" key="5">
    <source>
        <dbReference type="ARBA" id="ARBA00022475"/>
    </source>
</evidence>
<sequence>MWPNNQNNEIVTKNNSSNTVAVRVTTMDAELEFNLDRNNRGRDLFDLVCRTIGLREVWYFGLQFMSAKGNYEWLDINRKVLKQNAKKHENGYHFYLLVKFFPEDVSEELIQDLTQRLFFLQVKQSILNMDIYCPPEATVLLASYAVQAKFGDFDESTYKEGFLMREEEVLPQRVVSQYQMTTEMWEDRIKHWWMNNKGLSREEAEMEYLRTAEELYMYGITYFPIKNKKDSDLWLGVSALGVSTHEKNNKLTPMSSFSWTEINNIFFKDKKFTIRTYDKNASAELAFYSQNLSTNKVILDLCVGNHNLYLRRRQPESLEVQQMKAQAKEDRLRRQADRHKLEKEQSMRIQLEREKEKLLTEVIQLKEQLAASQEALRKCEETADLLAQKAELSAEEALALSRRTSEAEVENQRMRIAALKSEEDKVVMEYKAREAELMAARVIEESEKRKKESDRLKEELIRARQAEKIAKEKLFEVSQNRPTFHNFYSRHINGYEMAVADNQPYGFCPNAYIPAVYGNSSLNFDQHHQQMSNNGLAYSTAPFNDVDIRYLSDEIEKERQEYNQKSKHMQEQLSELKCEIDGLKFEDRQTQLDRIYSEALQQGDNKYATLKRVMLSKVENSVFK</sequence>
<dbReference type="Pfam" id="PF09379">
    <property type="entry name" value="FERM_N"/>
    <property type="match status" value="1"/>
</dbReference>
<dbReference type="PRINTS" id="PR00935">
    <property type="entry name" value="BAND41"/>
</dbReference>
<keyword evidence="8" id="KW-0175">Coiled coil</keyword>
<dbReference type="InterPro" id="IPR018979">
    <property type="entry name" value="FERM_N"/>
</dbReference>
<dbReference type="Pfam" id="PF00769">
    <property type="entry name" value="ERM_C"/>
    <property type="match status" value="1"/>
</dbReference>
<dbReference type="OMA" id="IKRWWIN"/>
<accession>A0A915KCU6</accession>
<comment type="subcellular location">
    <subcellularLocation>
        <location evidence="3">Cell junction</location>
        <location evidence="3">Adherens junction</location>
    </subcellularLocation>
    <subcellularLocation>
        <location evidence="2">Cell membrane</location>
        <topology evidence="2">Peripheral membrane protein</topology>
    </subcellularLocation>
    <subcellularLocation>
        <location evidence="1">Cell projection</location>
        <location evidence="1">Microvillus</location>
    </subcellularLocation>
    <subcellularLocation>
        <location evidence="7">Cell projection</location>
        <location evidence="7">Rhabdomere</location>
    </subcellularLocation>
</comment>
<feature type="coiled-coil region" evidence="8">
    <location>
        <begin position="552"/>
        <end position="586"/>
    </location>
</feature>
<dbReference type="CDD" id="cd13194">
    <property type="entry name" value="FERM_C_ERM"/>
    <property type="match status" value="1"/>
</dbReference>
<dbReference type="InterPro" id="IPR035963">
    <property type="entry name" value="FERM_2"/>
</dbReference>
<dbReference type="WBParaSite" id="nRc.2.0.1.t35906-RA">
    <property type="protein sequence ID" value="nRc.2.0.1.t35906-RA"/>
    <property type="gene ID" value="nRc.2.0.1.g35906"/>
</dbReference>
<dbReference type="SUPFAM" id="SSF48678">
    <property type="entry name" value="Moesin tail domain"/>
    <property type="match status" value="1"/>
</dbReference>
<evidence type="ECO:0000256" key="3">
    <source>
        <dbReference type="ARBA" id="ARBA00004536"/>
    </source>
</evidence>
<dbReference type="Pfam" id="PF20492">
    <property type="entry name" value="ERM_helical"/>
    <property type="match status" value="1"/>
</dbReference>
<dbReference type="InterPro" id="IPR029071">
    <property type="entry name" value="Ubiquitin-like_domsf"/>
</dbReference>
<dbReference type="GO" id="GO:0005902">
    <property type="term" value="C:microvillus"/>
    <property type="evidence" value="ECO:0007669"/>
    <property type="project" value="UniProtKB-SubCell"/>
</dbReference>
<dbReference type="InterPro" id="IPR000798">
    <property type="entry name" value="Ez/rad/moesin-like"/>
</dbReference>
<proteinExistence type="predicted"/>
<dbReference type="GO" id="GO:0005912">
    <property type="term" value="C:adherens junction"/>
    <property type="evidence" value="ECO:0007669"/>
    <property type="project" value="UniProtKB-SubCell"/>
</dbReference>
<evidence type="ECO:0000256" key="6">
    <source>
        <dbReference type="ARBA" id="ARBA00023136"/>
    </source>
</evidence>
<dbReference type="InterPro" id="IPR011993">
    <property type="entry name" value="PH-like_dom_sf"/>
</dbReference>
<dbReference type="CDD" id="cd14473">
    <property type="entry name" value="FERM_B-lobe"/>
    <property type="match status" value="1"/>
</dbReference>
<keyword evidence="6" id="KW-0472">Membrane</keyword>
<dbReference type="Gene3D" id="6.10.360.10">
    <property type="match status" value="1"/>
</dbReference>
<dbReference type="Pfam" id="PF00373">
    <property type="entry name" value="FERM_M"/>
    <property type="match status" value="1"/>
</dbReference>
<dbReference type="InterPro" id="IPR011259">
    <property type="entry name" value="ERM_C_dom"/>
</dbReference>
<keyword evidence="10" id="KW-1185">Reference proteome</keyword>
<evidence type="ECO:0000313" key="11">
    <source>
        <dbReference type="WBParaSite" id="nRc.2.0.1.t35906-RA"/>
    </source>
</evidence>
<evidence type="ECO:0000259" key="9">
    <source>
        <dbReference type="PROSITE" id="PS50057"/>
    </source>
</evidence>
<evidence type="ECO:0000256" key="4">
    <source>
        <dbReference type="ARBA" id="ARBA00022025"/>
    </source>
</evidence>
<dbReference type="AlphaFoldDB" id="A0A915KCU6"/>
<dbReference type="PRINTS" id="PR00661">
    <property type="entry name" value="ERMFAMILY"/>
</dbReference>
<dbReference type="InterPro" id="IPR018980">
    <property type="entry name" value="FERM_PH-like_C"/>
</dbReference>
<name>A0A915KCU6_ROMCU</name>
<dbReference type="PROSITE" id="PS50057">
    <property type="entry name" value="FERM_3"/>
    <property type="match status" value="1"/>
</dbReference>
<dbReference type="InterPro" id="IPR046810">
    <property type="entry name" value="ERM_helical"/>
</dbReference>
<evidence type="ECO:0000256" key="1">
    <source>
        <dbReference type="ARBA" id="ARBA00004105"/>
    </source>
</evidence>
<dbReference type="Gene3D" id="3.10.20.90">
    <property type="entry name" value="Phosphatidylinositol 3-kinase Catalytic Subunit, Chain A, domain 1"/>
    <property type="match status" value="1"/>
</dbReference>
<evidence type="ECO:0000256" key="7">
    <source>
        <dbReference type="ARBA" id="ARBA00043944"/>
    </source>
</evidence>
<dbReference type="InterPro" id="IPR019747">
    <property type="entry name" value="FERM_CS"/>
</dbReference>
<dbReference type="GO" id="GO:0005886">
    <property type="term" value="C:plasma membrane"/>
    <property type="evidence" value="ECO:0007669"/>
    <property type="project" value="UniProtKB-SubCell"/>
</dbReference>
<dbReference type="InterPro" id="IPR000299">
    <property type="entry name" value="FERM_domain"/>
</dbReference>
<dbReference type="Proteomes" id="UP000887565">
    <property type="component" value="Unplaced"/>
</dbReference>
<dbReference type="InterPro" id="IPR014352">
    <property type="entry name" value="FERM/acyl-CoA-bd_prot_sf"/>
</dbReference>
<dbReference type="InterPro" id="IPR008954">
    <property type="entry name" value="Moesin_tail_sf"/>
</dbReference>
<dbReference type="FunFam" id="3.10.20.90:FF:000013">
    <property type="entry name" value="radixin isoform X1"/>
    <property type="match status" value="1"/>
</dbReference>
<dbReference type="PIRSF" id="PIRSF002305">
    <property type="entry name" value="ERM"/>
    <property type="match status" value="1"/>
</dbReference>
<reference evidence="11" key="1">
    <citation type="submission" date="2022-11" db="UniProtKB">
        <authorList>
            <consortium name="WormBaseParasite"/>
        </authorList>
    </citation>
    <scope>IDENTIFICATION</scope>
</reference>
<evidence type="ECO:0000256" key="8">
    <source>
        <dbReference type="SAM" id="Coils"/>
    </source>
</evidence>
<dbReference type="Pfam" id="PF09380">
    <property type="entry name" value="FERM_C"/>
    <property type="match status" value="1"/>
</dbReference>
<evidence type="ECO:0000313" key="10">
    <source>
        <dbReference type="Proteomes" id="UP000887565"/>
    </source>
</evidence>
<organism evidence="10 11">
    <name type="scientific">Romanomermis culicivorax</name>
    <name type="common">Nematode worm</name>
    <dbReference type="NCBI Taxonomy" id="13658"/>
    <lineage>
        <taxon>Eukaryota</taxon>
        <taxon>Metazoa</taxon>
        <taxon>Ecdysozoa</taxon>
        <taxon>Nematoda</taxon>
        <taxon>Enoplea</taxon>
        <taxon>Dorylaimia</taxon>
        <taxon>Mermithida</taxon>
        <taxon>Mermithoidea</taxon>
        <taxon>Mermithidae</taxon>
        <taxon>Romanomermis</taxon>
    </lineage>
</organism>
<dbReference type="Gene3D" id="2.30.29.30">
    <property type="entry name" value="Pleckstrin-homology domain (PH domain)/Phosphotyrosine-binding domain (PTB)"/>
    <property type="match status" value="1"/>
</dbReference>
<dbReference type="SMART" id="SM01196">
    <property type="entry name" value="FERM_C"/>
    <property type="match status" value="1"/>
</dbReference>